<name>A0A0A6PHH1_9GAMM</name>
<evidence type="ECO:0000313" key="4">
    <source>
        <dbReference type="Proteomes" id="UP000030428"/>
    </source>
</evidence>
<organism evidence="3 4">
    <name type="scientific">Candidatus Thiomargarita nelsonii</name>
    <dbReference type="NCBI Taxonomy" id="1003181"/>
    <lineage>
        <taxon>Bacteria</taxon>
        <taxon>Pseudomonadati</taxon>
        <taxon>Pseudomonadota</taxon>
        <taxon>Gammaproteobacteria</taxon>
        <taxon>Thiotrichales</taxon>
        <taxon>Thiotrichaceae</taxon>
        <taxon>Thiomargarita</taxon>
    </lineage>
</organism>
<dbReference type="EMBL" id="JSZA02000129">
    <property type="protein sequence ID" value="KHD07046.1"/>
    <property type="molecule type" value="Genomic_DNA"/>
</dbReference>
<keyword evidence="4" id="KW-1185">Reference proteome</keyword>
<evidence type="ECO:0000313" key="3">
    <source>
        <dbReference type="EMBL" id="KHD07046.1"/>
    </source>
</evidence>
<sequence length="264" mass="27410">MIIQLFQRQLLFALLLGCLPLAWGENCATVCINGTCTSSCGSGSQTIVASSAGCGATCVNDSCTSSCASVVGSGKLQSKSYDLQGFSQVVGQNAFDISITQGTVYQVKVTADKNVFQHLNVHQNGRVLYLSTEKNTILTNVTLQAAIIMPSLTKIKLSGISECVFSGFSSNRLKVVMSGTSHLTGESGTVNNLSVKLSGSSDLNLKEITSYNAKVRLGGASHAIISVNGALTGRLSGASTLDCYGTPINNTITTSGASEIKGCK</sequence>
<dbReference type="InterPro" id="IPR021255">
    <property type="entry name" value="DUF2807"/>
</dbReference>
<dbReference type="Proteomes" id="UP000030428">
    <property type="component" value="Unassembled WGS sequence"/>
</dbReference>
<keyword evidence="1" id="KW-0732">Signal</keyword>
<proteinExistence type="predicted"/>
<accession>A0A0A6PHH1</accession>
<evidence type="ECO:0000256" key="1">
    <source>
        <dbReference type="SAM" id="SignalP"/>
    </source>
</evidence>
<dbReference type="AlphaFoldDB" id="A0A0A6PHH1"/>
<dbReference type="Pfam" id="PF10988">
    <property type="entry name" value="DUF2807"/>
    <property type="match status" value="1"/>
</dbReference>
<feature type="domain" description="Putative auto-transporter adhesin head GIN" evidence="2">
    <location>
        <begin position="86"/>
        <end position="247"/>
    </location>
</feature>
<feature type="signal peptide" evidence="1">
    <location>
        <begin position="1"/>
        <end position="24"/>
    </location>
</feature>
<comment type="caution">
    <text evidence="3">The sequence shown here is derived from an EMBL/GenBank/DDBJ whole genome shotgun (WGS) entry which is preliminary data.</text>
</comment>
<protein>
    <recommendedName>
        <fullName evidence="2">Putative auto-transporter adhesin head GIN domain-containing protein</fullName>
    </recommendedName>
</protein>
<evidence type="ECO:0000259" key="2">
    <source>
        <dbReference type="Pfam" id="PF10988"/>
    </source>
</evidence>
<reference evidence="3 4" key="1">
    <citation type="journal article" date="2016" name="Front. Microbiol.">
        <title>Single-Cell (Meta-)Genomics of a Dimorphic Candidatus Thiomargarita nelsonii Reveals Genomic Plasticity.</title>
        <authorList>
            <person name="Flood B.E."/>
            <person name="Fliss P."/>
            <person name="Jones D.S."/>
            <person name="Dick G.J."/>
            <person name="Jain S."/>
            <person name="Kaster A.K."/>
            <person name="Winkel M."/>
            <person name="Mussmann M."/>
            <person name="Bailey J."/>
        </authorList>
    </citation>
    <scope>NUCLEOTIDE SEQUENCE [LARGE SCALE GENOMIC DNA]</scope>
    <source>
        <strain evidence="3">Hydrate Ridge</strain>
    </source>
</reference>
<gene>
    <name evidence="3" type="ORF">PN36_24575</name>
</gene>
<feature type="chain" id="PRO_5007387824" description="Putative auto-transporter adhesin head GIN domain-containing protein" evidence="1">
    <location>
        <begin position="25"/>
        <end position="264"/>
    </location>
</feature>
<dbReference type="Gene3D" id="2.160.20.120">
    <property type="match status" value="2"/>
</dbReference>